<dbReference type="EC" id="2.3.1.-" evidence="2"/>
<proteinExistence type="inferred from homology"/>
<reference evidence="3 4" key="1">
    <citation type="journal article" date="2012" name="J. Bacteriol.">
        <title>Genome Sequence of Nitratireductor pacificus Type Strain pht-3B.</title>
        <authorList>
            <person name="Lai Q."/>
            <person name="Li G."/>
            <person name="Shao Z."/>
        </authorList>
    </citation>
    <scope>NUCLEOTIDE SEQUENCE [LARGE SCALE GENOMIC DNA]</scope>
    <source>
        <strain evidence="4">pht-3B</strain>
    </source>
</reference>
<comment type="caution">
    <text evidence="3">The sequence shown here is derived from an EMBL/GenBank/DDBJ whole genome shotgun (WGS) entry which is preliminary data.</text>
</comment>
<dbReference type="STRING" id="391937.NA2_17279"/>
<evidence type="ECO:0000313" key="3">
    <source>
        <dbReference type="EMBL" id="EKF17517.1"/>
    </source>
</evidence>
<dbReference type="AlphaFoldDB" id="K2MJY7"/>
<sequence length="154" mass="17377">MSDIDLYAGIGYALELLARSDYHRAFPASPYIAVEILPPLNRGQFRFYLADDHVPQGMVTWAWLDGAVEEEILQTCRALHAHEWNCGPCLFINDFIAPHGNSRAVIHDLKSCGFLTERVSGIRRHRDGSLRCVKNSRVRLGQPPGSRQSSKTMR</sequence>
<dbReference type="InterPro" id="IPR003996">
    <property type="entry name" value="RTX_toxin-activating_protC_bac"/>
</dbReference>
<comment type="similarity">
    <text evidence="1 2">Belongs to the RTX toxin acyltransferase family.</text>
</comment>
<evidence type="ECO:0000313" key="4">
    <source>
        <dbReference type="Proteomes" id="UP000006786"/>
    </source>
</evidence>
<dbReference type="PATRIC" id="fig|391937.3.peg.3551"/>
<dbReference type="GO" id="GO:0031640">
    <property type="term" value="P:killing of cells of another organism"/>
    <property type="evidence" value="ECO:0007669"/>
    <property type="project" value="UniProtKB-KW"/>
</dbReference>
<dbReference type="GO" id="GO:0016746">
    <property type="term" value="F:acyltransferase activity"/>
    <property type="evidence" value="ECO:0007669"/>
    <property type="project" value="UniProtKB-UniRule"/>
</dbReference>
<keyword evidence="2" id="KW-0012">Acyltransferase</keyword>
<dbReference type="Pfam" id="PF02794">
    <property type="entry name" value="HlyC"/>
    <property type="match status" value="1"/>
</dbReference>
<accession>K2MJY7</accession>
<dbReference type="EMBL" id="AMRM01000022">
    <property type="protein sequence ID" value="EKF17517.1"/>
    <property type="molecule type" value="Genomic_DNA"/>
</dbReference>
<evidence type="ECO:0000256" key="1">
    <source>
        <dbReference type="ARBA" id="ARBA00005686"/>
    </source>
</evidence>
<keyword evidence="2" id="KW-0808">Transferase</keyword>
<dbReference type="Proteomes" id="UP000006786">
    <property type="component" value="Unassembled WGS sequence"/>
</dbReference>
<gene>
    <name evidence="3" type="ORF">NA2_17279</name>
</gene>
<comment type="subcellular location">
    <subcellularLocation>
        <location evidence="2">Cytoplasm</location>
    </subcellularLocation>
</comment>
<comment type="function">
    <text evidence="2">Involved in fatty acylation of protoxin at internal lysine residues, thereby converting it to the active toxin.</text>
</comment>
<evidence type="ECO:0000256" key="2">
    <source>
        <dbReference type="RuleBase" id="RU368102"/>
    </source>
</evidence>
<dbReference type="eggNOG" id="COG2994">
    <property type="taxonomic scope" value="Bacteria"/>
</dbReference>
<keyword evidence="4" id="KW-1185">Reference proteome</keyword>
<organism evidence="3 4">
    <name type="scientific">Nitratireductor pacificus pht-3B</name>
    <dbReference type="NCBI Taxonomy" id="391937"/>
    <lineage>
        <taxon>Bacteria</taxon>
        <taxon>Pseudomonadati</taxon>
        <taxon>Pseudomonadota</taxon>
        <taxon>Alphaproteobacteria</taxon>
        <taxon>Hyphomicrobiales</taxon>
        <taxon>Phyllobacteriaceae</taxon>
        <taxon>Nitratireductor</taxon>
    </lineage>
</organism>
<protein>
    <recommendedName>
        <fullName evidence="2">RTX toxin-activating lysine-acyltransferase</fullName>
        <ecNumber evidence="2">2.3.1.-</ecNumber>
    </recommendedName>
</protein>
<dbReference type="GO" id="GO:0005737">
    <property type="term" value="C:cytoplasm"/>
    <property type="evidence" value="ECO:0007669"/>
    <property type="project" value="UniProtKB-SubCell"/>
</dbReference>
<dbReference type="RefSeq" id="WP_008598376.1">
    <property type="nucleotide sequence ID" value="NZ_AMRM01000022.1"/>
</dbReference>
<keyword evidence="2" id="KW-0963">Cytoplasm</keyword>
<dbReference type="GO" id="GO:0009404">
    <property type="term" value="P:toxin metabolic process"/>
    <property type="evidence" value="ECO:0007669"/>
    <property type="project" value="UniProtKB-UniRule"/>
</dbReference>
<name>K2MJY7_9HYPH</name>
<keyword evidence="2" id="KW-0204">Cytolysis</keyword>